<evidence type="ECO:0000256" key="3">
    <source>
        <dbReference type="ARBA" id="ARBA00023125"/>
    </source>
</evidence>
<dbReference type="InterPro" id="IPR005119">
    <property type="entry name" value="LysR_subst-bd"/>
</dbReference>
<dbReference type="OrthoDB" id="8479357at2"/>
<dbReference type="GO" id="GO:0003677">
    <property type="term" value="F:DNA binding"/>
    <property type="evidence" value="ECO:0007669"/>
    <property type="project" value="UniProtKB-KW"/>
</dbReference>
<evidence type="ECO:0000256" key="4">
    <source>
        <dbReference type="ARBA" id="ARBA00023163"/>
    </source>
</evidence>
<evidence type="ECO:0000256" key="2">
    <source>
        <dbReference type="ARBA" id="ARBA00023015"/>
    </source>
</evidence>
<evidence type="ECO:0000256" key="1">
    <source>
        <dbReference type="ARBA" id="ARBA00009437"/>
    </source>
</evidence>
<evidence type="ECO:0000259" key="5">
    <source>
        <dbReference type="PROSITE" id="PS50931"/>
    </source>
</evidence>
<dbReference type="GO" id="GO:0003700">
    <property type="term" value="F:DNA-binding transcription factor activity"/>
    <property type="evidence" value="ECO:0007669"/>
    <property type="project" value="InterPro"/>
</dbReference>
<organism evidence="6 7">
    <name type="scientific">Pseudolabrys taiwanensis</name>
    <dbReference type="NCBI Taxonomy" id="331696"/>
    <lineage>
        <taxon>Bacteria</taxon>
        <taxon>Pseudomonadati</taxon>
        <taxon>Pseudomonadota</taxon>
        <taxon>Alphaproteobacteria</taxon>
        <taxon>Hyphomicrobiales</taxon>
        <taxon>Xanthobacteraceae</taxon>
        <taxon>Pseudolabrys</taxon>
    </lineage>
</organism>
<keyword evidence="7" id="KW-1185">Reference proteome</keyword>
<proteinExistence type="inferred from homology"/>
<protein>
    <submittedName>
        <fullName evidence="6">LysR family transcriptional regulator</fullName>
    </submittedName>
</protein>
<comment type="similarity">
    <text evidence="1">Belongs to the LysR transcriptional regulatory family.</text>
</comment>
<dbReference type="KEGG" id="ptaw:DW352_13015"/>
<dbReference type="InterPro" id="IPR000847">
    <property type="entry name" value="LysR_HTH_N"/>
</dbReference>
<dbReference type="InterPro" id="IPR036388">
    <property type="entry name" value="WH-like_DNA-bd_sf"/>
</dbReference>
<reference evidence="6 7" key="1">
    <citation type="submission" date="2018-07" db="EMBL/GenBank/DDBJ databases">
        <authorList>
            <person name="Quirk P.G."/>
            <person name="Krulwich T.A."/>
        </authorList>
    </citation>
    <scope>NUCLEOTIDE SEQUENCE [LARGE SCALE GENOMIC DNA]</scope>
    <source>
        <strain evidence="6 7">CC-BB4</strain>
    </source>
</reference>
<dbReference type="RefSeq" id="WP_115691730.1">
    <property type="nucleotide sequence ID" value="NZ_CP031417.1"/>
</dbReference>
<dbReference type="InterPro" id="IPR036390">
    <property type="entry name" value="WH_DNA-bd_sf"/>
</dbReference>
<evidence type="ECO:0000313" key="6">
    <source>
        <dbReference type="EMBL" id="AXK81351.1"/>
    </source>
</evidence>
<dbReference type="PROSITE" id="PS50931">
    <property type="entry name" value="HTH_LYSR"/>
    <property type="match status" value="1"/>
</dbReference>
<keyword evidence="3" id="KW-0238">DNA-binding</keyword>
<keyword evidence="4" id="KW-0804">Transcription</keyword>
<dbReference type="Proteomes" id="UP000254889">
    <property type="component" value="Chromosome"/>
</dbReference>
<gene>
    <name evidence="6" type="ORF">DW352_13015</name>
</gene>
<dbReference type="CDD" id="cd05466">
    <property type="entry name" value="PBP2_LTTR_substrate"/>
    <property type="match status" value="1"/>
</dbReference>
<dbReference type="PANTHER" id="PTHR30419">
    <property type="entry name" value="HTH-TYPE TRANSCRIPTIONAL REGULATOR YBHD"/>
    <property type="match status" value="1"/>
</dbReference>
<dbReference type="Pfam" id="PF00126">
    <property type="entry name" value="HTH_1"/>
    <property type="match status" value="1"/>
</dbReference>
<evidence type="ECO:0000313" key="7">
    <source>
        <dbReference type="Proteomes" id="UP000254889"/>
    </source>
</evidence>
<sequence>MSKMSLRQIRAVIAVCEEGSFTRAAARENATQSGISQHVAMVERTLKTKLFERAAGRVTPTPAGLRYYKRCVEAVGALDQAAEEARALAGQVTGDLRIGLMPTFTRAVLAPVLDDFVPRYPDVRLHIVEGYSAVLTQMVLEDALDFAVVPAFEGTIGLKSRLLVRDREMLVSGKRSGMTPLSPVRLAKCKPLKLVVPGPGNIRRRNLETYFQSNGVEVAAMLELDAMIGTLEFVARSDWMAVLPSLISVNDIGGGELIVNPIVSPSLYADFVVIQPTRRTLSTQAQLFLDRFEKQLEHIQTVWDRAIGRLNPPRRRRT</sequence>
<dbReference type="SUPFAM" id="SSF46785">
    <property type="entry name" value="Winged helix' DNA-binding domain"/>
    <property type="match status" value="1"/>
</dbReference>
<dbReference type="Gene3D" id="1.10.10.10">
    <property type="entry name" value="Winged helix-like DNA-binding domain superfamily/Winged helix DNA-binding domain"/>
    <property type="match status" value="1"/>
</dbReference>
<feature type="domain" description="HTH lysR-type" evidence="5">
    <location>
        <begin position="4"/>
        <end position="61"/>
    </location>
</feature>
<dbReference type="EMBL" id="CP031417">
    <property type="protein sequence ID" value="AXK81351.1"/>
    <property type="molecule type" value="Genomic_DNA"/>
</dbReference>
<dbReference type="SUPFAM" id="SSF53850">
    <property type="entry name" value="Periplasmic binding protein-like II"/>
    <property type="match status" value="1"/>
</dbReference>
<dbReference type="Pfam" id="PF03466">
    <property type="entry name" value="LysR_substrate"/>
    <property type="match status" value="1"/>
</dbReference>
<dbReference type="Gene3D" id="3.40.190.290">
    <property type="match status" value="1"/>
</dbReference>
<dbReference type="GO" id="GO:0005829">
    <property type="term" value="C:cytosol"/>
    <property type="evidence" value="ECO:0007669"/>
    <property type="project" value="TreeGrafter"/>
</dbReference>
<name>A0A345ZWQ4_9HYPH</name>
<dbReference type="PANTHER" id="PTHR30419:SF8">
    <property type="entry name" value="NITROGEN ASSIMILATION TRANSCRIPTIONAL ACTIVATOR-RELATED"/>
    <property type="match status" value="1"/>
</dbReference>
<accession>A0A345ZWQ4</accession>
<dbReference type="AlphaFoldDB" id="A0A345ZWQ4"/>
<keyword evidence="2" id="KW-0805">Transcription regulation</keyword>
<dbReference type="InterPro" id="IPR050950">
    <property type="entry name" value="HTH-type_LysR_regulators"/>
</dbReference>